<dbReference type="SUPFAM" id="SSF50978">
    <property type="entry name" value="WD40 repeat-like"/>
    <property type="match status" value="1"/>
</dbReference>
<proteinExistence type="predicted"/>
<dbReference type="SMART" id="SM00320">
    <property type="entry name" value="WD40"/>
    <property type="match status" value="3"/>
</dbReference>
<name>A0A0C9W8P3_9AGAM</name>
<dbReference type="OrthoDB" id="2673707at2759"/>
<dbReference type="PANTHER" id="PTHR22838">
    <property type="entry name" value="WD REPEAT PROTEIN 26-RELATED"/>
    <property type="match status" value="1"/>
</dbReference>
<evidence type="ECO:0000313" key="4">
    <source>
        <dbReference type="EMBL" id="KIJ59077.1"/>
    </source>
</evidence>
<keyword evidence="2" id="KW-0677">Repeat</keyword>
<dbReference type="InterPro" id="IPR001680">
    <property type="entry name" value="WD40_rpt"/>
</dbReference>
<evidence type="ECO:0000256" key="1">
    <source>
        <dbReference type="ARBA" id="ARBA00022574"/>
    </source>
</evidence>
<feature type="compositionally biased region" description="Low complexity" evidence="3">
    <location>
        <begin position="381"/>
        <end position="396"/>
    </location>
</feature>
<evidence type="ECO:0000256" key="3">
    <source>
        <dbReference type="SAM" id="MobiDB-lite"/>
    </source>
</evidence>
<dbReference type="InterPro" id="IPR051350">
    <property type="entry name" value="WD_repeat-ST_regulator"/>
</dbReference>
<protein>
    <submittedName>
        <fullName evidence="4">Uncharacterized protein</fullName>
    </submittedName>
</protein>
<dbReference type="Gene3D" id="2.130.10.10">
    <property type="entry name" value="YVTN repeat-like/Quinoprotein amine dehydrogenase"/>
    <property type="match status" value="1"/>
</dbReference>
<feature type="region of interest" description="Disordered" evidence="3">
    <location>
        <begin position="267"/>
        <end position="300"/>
    </location>
</feature>
<accession>A0A0C9W8P3</accession>
<dbReference type="InterPro" id="IPR015943">
    <property type="entry name" value="WD40/YVTN_repeat-like_dom_sf"/>
</dbReference>
<feature type="compositionally biased region" description="Acidic residues" evidence="3">
    <location>
        <begin position="400"/>
        <end position="420"/>
    </location>
</feature>
<dbReference type="PANTHER" id="PTHR22838:SF0">
    <property type="entry name" value="WD REPEAT-CONTAINING PROTEIN 26"/>
    <property type="match status" value="1"/>
</dbReference>
<dbReference type="EMBL" id="KN839898">
    <property type="protein sequence ID" value="KIJ59077.1"/>
    <property type="molecule type" value="Genomic_DNA"/>
</dbReference>
<keyword evidence="5" id="KW-1185">Reference proteome</keyword>
<reference evidence="4 5" key="1">
    <citation type="submission" date="2014-04" db="EMBL/GenBank/DDBJ databases">
        <title>Evolutionary Origins and Diversification of the Mycorrhizal Mutualists.</title>
        <authorList>
            <consortium name="DOE Joint Genome Institute"/>
            <consortium name="Mycorrhizal Genomics Consortium"/>
            <person name="Kohler A."/>
            <person name="Kuo A."/>
            <person name="Nagy L.G."/>
            <person name="Floudas D."/>
            <person name="Copeland A."/>
            <person name="Barry K.W."/>
            <person name="Cichocki N."/>
            <person name="Veneault-Fourrey C."/>
            <person name="LaButti K."/>
            <person name="Lindquist E.A."/>
            <person name="Lipzen A."/>
            <person name="Lundell T."/>
            <person name="Morin E."/>
            <person name="Murat C."/>
            <person name="Riley R."/>
            <person name="Ohm R."/>
            <person name="Sun H."/>
            <person name="Tunlid A."/>
            <person name="Henrissat B."/>
            <person name="Grigoriev I.V."/>
            <person name="Hibbett D.S."/>
            <person name="Martin F."/>
        </authorList>
    </citation>
    <scope>NUCLEOTIDE SEQUENCE [LARGE SCALE GENOMIC DNA]</scope>
    <source>
        <strain evidence="4 5">MD-312</strain>
    </source>
</reference>
<dbReference type="HOGENOM" id="CLU_616192_0_0_1"/>
<dbReference type="InterPro" id="IPR036322">
    <property type="entry name" value="WD40_repeat_dom_sf"/>
</dbReference>
<sequence>SPNGRILLTRLARTVKVWTEDGVCKKTIERPNPVTSVVWPPTGKEFLFVEGSEVVKLVLDSYHLGEVRLVNVAVTSDCVRLIGAGPSTYSPNGPQPHTRVGKCIIVYNMSTKTRESQTPVANSVCDISISRKMSSVLISREKAPPQLWELEIIRDRERSELAYTSRLSFKHTFAFKGRVRIVGPCHFGGKEDQFVLCAGKAGDIHIWDRETATLLRHLLPAVGPVAGDLTCIAWNYASDDPMMFATGCHDGTVRIWSTVPQDSASERSSNASFLDLPAVPRPKNAEISRQGAHNHEDDRLDVTTALPHRASAREKGKSSLPNAPKKRFIERFRLLRRHRQRSDVDIELQEHPKRTEERGKLKVLKMAAAKSKKFIMVMGRPPQAQASASATNAAGNREAEGEDSEDGDAEEESQESDSSSDAESVHGRCWKCCHWFCYDMVKCYI</sequence>
<evidence type="ECO:0000313" key="5">
    <source>
        <dbReference type="Proteomes" id="UP000053820"/>
    </source>
</evidence>
<gene>
    <name evidence="4" type="ORF">HYDPIDRAFT_118830</name>
</gene>
<organism evidence="4 5">
    <name type="scientific">Hydnomerulius pinastri MD-312</name>
    <dbReference type="NCBI Taxonomy" id="994086"/>
    <lineage>
        <taxon>Eukaryota</taxon>
        <taxon>Fungi</taxon>
        <taxon>Dikarya</taxon>
        <taxon>Basidiomycota</taxon>
        <taxon>Agaricomycotina</taxon>
        <taxon>Agaricomycetes</taxon>
        <taxon>Agaricomycetidae</taxon>
        <taxon>Boletales</taxon>
        <taxon>Boletales incertae sedis</taxon>
        <taxon>Leucogyrophana</taxon>
    </lineage>
</organism>
<dbReference type="Proteomes" id="UP000053820">
    <property type="component" value="Unassembled WGS sequence"/>
</dbReference>
<feature type="region of interest" description="Disordered" evidence="3">
    <location>
        <begin position="381"/>
        <end position="424"/>
    </location>
</feature>
<dbReference type="Pfam" id="PF00400">
    <property type="entry name" value="WD40"/>
    <property type="match status" value="1"/>
</dbReference>
<dbReference type="AlphaFoldDB" id="A0A0C9W8P3"/>
<evidence type="ECO:0000256" key="2">
    <source>
        <dbReference type="ARBA" id="ARBA00022737"/>
    </source>
</evidence>
<feature type="non-terminal residue" evidence="4">
    <location>
        <position position="1"/>
    </location>
</feature>
<keyword evidence="1" id="KW-0853">WD repeat</keyword>